<proteinExistence type="predicted"/>
<feature type="region of interest" description="Disordered" evidence="1">
    <location>
        <begin position="467"/>
        <end position="490"/>
    </location>
</feature>
<gene>
    <name evidence="2" type="ORF">QR680_019336</name>
</gene>
<dbReference type="EMBL" id="JAUCMV010000006">
    <property type="protein sequence ID" value="KAK0390403.1"/>
    <property type="molecule type" value="Genomic_DNA"/>
</dbReference>
<name>A0AA39GPI5_9BILA</name>
<reference evidence="2" key="1">
    <citation type="submission" date="2023-06" db="EMBL/GenBank/DDBJ databases">
        <title>Genomic analysis of the entomopathogenic nematode Steinernema hermaphroditum.</title>
        <authorList>
            <person name="Schwarz E.M."/>
            <person name="Heppert J.K."/>
            <person name="Baniya A."/>
            <person name="Schwartz H.T."/>
            <person name="Tan C.-H."/>
            <person name="Antoshechkin I."/>
            <person name="Sternberg P.W."/>
            <person name="Goodrich-Blair H."/>
            <person name="Dillman A.R."/>
        </authorList>
    </citation>
    <scope>NUCLEOTIDE SEQUENCE</scope>
    <source>
        <strain evidence="2">PS9179</strain>
        <tissue evidence="2">Whole animal</tissue>
    </source>
</reference>
<accession>A0AA39GPI5</accession>
<organism evidence="2 3">
    <name type="scientific">Steinernema hermaphroditum</name>
    <dbReference type="NCBI Taxonomy" id="289476"/>
    <lineage>
        <taxon>Eukaryota</taxon>
        <taxon>Metazoa</taxon>
        <taxon>Ecdysozoa</taxon>
        <taxon>Nematoda</taxon>
        <taxon>Chromadorea</taxon>
        <taxon>Rhabditida</taxon>
        <taxon>Tylenchina</taxon>
        <taxon>Panagrolaimomorpha</taxon>
        <taxon>Strongyloidoidea</taxon>
        <taxon>Steinernematidae</taxon>
        <taxon>Steinernema</taxon>
    </lineage>
</organism>
<dbReference type="AlphaFoldDB" id="A0AA39GPI5"/>
<dbReference type="Proteomes" id="UP001175271">
    <property type="component" value="Unassembled WGS sequence"/>
</dbReference>
<evidence type="ECO:0000313" key="3">
    <source>
        <dbReference type="Proteomes" id="UP001175271"/>
    </source>
</evidence>
<feature type="compositionally biased region" description="Polar residues" evidence="1">
    <location>
        <begin position="467"/>
        <end position="476"/>
    </location>
</feature>
<evidence type="ECO:0000256" key="1">
    <source>
        <dbReference type="SAM" id="MobiDB-lite"/>
    </source>
</evidence>
<comment type="caution">
    <text evidence="2">The sequence shown here is derived from an EMBL/GenBank/DDBJ whole genome shotgun (WGS) entry which is preliminary data.</text>
</comment>
<keyword evidence="3" id="KW-1185">Reference proteome</keyword>
<sequence>MSNSLREACGEEAKDILVALVCAFPAIYSYRCHNRSKYELTTRELKEAFEFVVGSMRQEYGSKVTTELCWASWCSIRYNYVRMLRSTGEPPMKWEQKLSILKSCPDIQRELTHRRVQSVSERPLVTTFGKNCVIFLLRKIGAHTCFHSRTYVAKTRFINQLRPTDRLLWDHIVAQVGYKYPGVDKDAAWRCWRNIRLTYNSSSYKILKWLPYLGFLELTVMPGLARSVDKNAIEVLVELIKDYPVLHTRECYIKDKHHNLPLEARLAFQDVVEHMKELCGPEATETVCWTSWRGVVRNNIRSFKATGRLLAKWQEKLGFLEPFTSVPPRDHSPPIFDEIDGDRPLVEVFGDKCVEALIKKVAKFPAFHRRWYVVRTRYVEGMCDRLREHWDEIVKELNTEFPGVQSKMAWRCWRTIRMTAARTVKWKPLLGFLAPHMKKSCPDANSHKNNSNNSNAQRGAEIATASPVTTINSSPEAAQEISPSLLSSLPRPEPIMGHAAGFNAGPVSASNEFQQIEGSSDWPYLSIASPPSFWIPTIYGPNHSGQNADPHNVHPSTYIYGPFQTEHNTYPHM</sequence>
<evidence type="ECO:0000313" key="2">
    <source>
        <dbReference type="EMBL" id="KAK0390403.1"/>
    </source>
</evidence>
<protein>
    <submittedName>
        <fullName evidence="2">Uncharacterized protein</fullName>
    </submittedName>
</protein>